<dbReference type="AlphaFoldDB" id="A0A8H9FTZ4"/>
<dbReference type="InterPro" id="IPR003961">
    <property type="entry name" value="FN3_dom"/>
</dbReference>
<dbReference type="InterPro" id="IPR028994">
    <property type="entry name" value="Integrin_alpha_N"/>
</dbReference>
<dbReference type="SUPFAM" id="SSF69318">
    <property type="entry name" value="Integrin alpha N-terminal domain"/>
    <property type="match status" value="1"/>
</dbReference>
<feature type="domain" description="Fibronectin type-III" evidence="2">
    <location>
        <begin position="281"/>
        <end position="357"/>
    </location>
</feature>
<evidence type="ECO:0000313" key="4">
    <source>
        <dbReference type="Proteomes" id="UP000628079"/>
    </source>
</evidence>
<evidence type="ECO:0000256" key="1">
    <source>
        <dbReference type="SAM" id="SignalP"/>
    </source>
</evidence>
<feature type="signal peptide" evidence="1">
    <location>
        <begin position="1"/>
        <end position="30"/>
    </location>
</feature>
<evidence type="ECO:0000259" key="2">
    <source>
        <dbReference type="SMART" id="SM00060"/>
    </source>
</evidence>
<accession>A0A8H9FTZ4</accession>
<protein>
    <recommendedName>
        <fullName evidence="2">Fibronectin type-III domain-containing protein</fullName>
    </recommendedName>
</protein>
<keyword evidence="1" id="KW-0732">Signal</keyword>
<reference evidence="3" key="1">
    <citation type="journal article" date="2014" name="Int. J. Syst. Evol. Microbiol.">
        <title>Complete genome sequence of Corynebacterium casei LMG S-19264T (=DSM 44701T), isolated from a smear-ripened cheese.</title>
        <authorList>
            <consortium name="US DOE Joint Genome Institute (JGI-PGF)"/>
            <person name="Walter F."/>
            <person name="Albersmeier A."/>
            <person name="Kalinowski J."/>
            <person name="Ruckert C."/>
        </authorList>
    </citation>
    <scope>NUCLEOTIDE SEQUENCE</scope>
    <source>
        <strain evidence="3">CGMCC 1.10749</strain>
    </source>
</reference>
<organism evidence="3 4">
    <name type="scientific">Knoellia flava</name>
    <dbReference type="NCBI Taxonomy" id="913969"/>
    <lineage>
        <taxon>Bacteria</taxon>
        <taxon>Bacillati</taxon>
        <taxon>Actinomycetota</taxon>
        <taxon>Actinomycetes</taxon>
        <taxon>Micrococcales</taxon>
        <taxon>Intrasporangiaceae</taxon>
        <taxon>Knoellia</taxon>
    </lineage>
</organism>
<sequence>MRAPLRRLLSILGATVLAAGAVLVATPASAGPTDTTPPVLRSVSVAPGPYVPGQTVTWTFDIVDESAIAWLDVVYATPSSAPGFFHAQIVPPAGWRTGALSWTIPSTPTTAPHDGSYEATTVWIGDTSGATARYVVGGRLVTSPPTQTTHTVDLRAPLTITGSPRDIAPPALTAFTPPASAEYGLVHIPYAASDQTSLRLDLHGRREGGDETHLGELLAAPAQGVLMFDPRGFGVIELTRVVVTDANGNSSTYFADGSVTRTPAGGPATHAFSIGRISVVPPPVEHLSASTSSGAATITWAQLSLAGHRVTVEPGNRVITGGPTGTTDQTRTLRITGLQNGVDHTITVTPTSTGGDGRAATVTVRPRMSTKVFGTGDRSGDGRADLWATGYVEATSDARWLLYTGAGGGRFGRTLRPTAPYAVYPGFPGSTTGRGPGAPTGSLHLQGSELRQAEVNGGSTLVGRGFDVFRTIDASSDLTSDGVADLIGITPAGDFYLYTASSTGAIGRGVRLGGGWGSFHAVFSPGDFSGDRRADLVAVDGAGTMWLYPGNGFGGFGRRVQIGTGWAGFGSVFPMRDFSGDGKVDIGAITTDGRLLMYPGNGRSGFLAKAQIGTGWGMFL</sequence>
<reference evidence="3" key="2">
    <citation type="submission" date="2020-09" db="EMBL/GenBank/DDBJ databases">
        <authorList>
            <person name="Sun Q."/>
            <person name="Zhou Y."/>
        </authorList>
    </citation>
    <scope>NUCLEOTIDE SEQUENCE</scope>
    <source>
        <strain evidence="3">CGMCC 1.10749</strain>
    </source>
</reference>
<dbReference type="RefSeq" id="WP_052117340.1">
    <property type="nucleotide sequence ID" value="NZ_BMEA01000001.1"/>
</dbReference>
<name>A0A8H9FTZ4_9MICO</name>
<evidence type="ECO:0000313" key="3">
    <source>
        <dbReference type="EMBL" id="GGB75571.1"/>
    </source>
</evidence>
<dbReference type="EMBL" id="BMEA01000001">
    <property type="protein sequence ID" value="GGB75571.1"/>
    <property type="molecule type" value="Genomic_DNA"/>
</dbReference>
<proteinExistence type="predicted"/>
<comment type="caution">
    <text evidence="3">The sequence shown here is derived from an EMBL/GenBank/DDBJ whole genome shotgun (WGS) entry which is preliminary data.</text>
</comment>
<gene>
    <name evidence="3" type="ORF">GCM10011314_13900</name>
</gene>
<feature type="chain" id="PRO_5034287287" description="Fibronectin type-III domain-containing protein" evidence="1">
    <location>
        <begin position="31"/>
        <end position="620"/>
    </location>
</feature>
<dbReference type="Proteomes" id="UP000628079">
    <property type="component" value="Unassembled WGS sequence"/>
</dbReference>
<dbReference type="Gene3D" id="2.40.128.340">
    <property type="match status" value="1"/>
</dbReference>
<dbReference type="SMART" id="SM00060">
    <property type="entry name" value="FN3"/>
    <property type="match status" value="1"/>
</dbReference>